<reference evidence="9" key="2">
    <citation type="submission" date="2020-09" db="EMBL/GenBank/DDBJ databases">
        <authorList>
            <person name="Sun Q."/>
            <person name="Zhou Y."/>
        </authorList>
    </citation>
    <scope>NUCLEOTIDE SEQUENCE</scope>
    <source>
        <strain evidence="9">CGMCC 1.15760</strain>
    </source>
</reference>
<evidence type="ECO:0000256" key="1">
    <source>
        <dbReference type="ARBA" id="ARBA00004196"/>
    </source>
</evidence>
<dbReference type="Gene3D" id="2.60.40.1220">
    <property type="match status" value="1"/>
</dbReference>
<accession>A0A917G9P3</accession>
<evidence type="ECO:0000256" key="2">
    <source>
        <dbReference type="ARBA" id="ARBA00022723"/>
    </source>
</evidence>
<sequence length="177" mass="19476">MRKIILICPMLLLLWMNSAFAHTHLSHSNPEDGAIITKDLTTVQLVFEGKLEEGSTFELKDSAGELVAMEMTHQDATLTGTMAQPLTNGEYTAVWQIIGADGHLLDGNITFTVEQANTTTEKTTDKPVVASGEKTTRDTQKANDEQSKEKNNYLFLIGIIVLAVVIVGFILTRKKRA</sequence>
<dbReference type="Pfam" id="PF04234">
    <property type="entry name" value="CopC"/>
    <property type="match status" value="1"/>
</dbReference>
<comment type="caution">
    <text evidence="9">The sequence shown here is derived from an EMBL/GenBank/DDBJ whole genome shotgun (WGS) entry which is preliminary data.</text>
</comment>
<dbReference type="GO" id="GO:0005507">
    <property type="term" value="F:copper ion binding"/>
    <property type="evidence" value="ECO:0007669"/>
    <property type="project" value="InterPro"/>
</dbReference>
<evidence type="ECO:0000256" key="5">
    <source>
        <dbReference type="SAM" id="MobiDB-lite"/>
    </source>
</evidence>
<evidence type="ECO:0000256" key="3">
    <source>
        <dbReference type="ARBA" id="ARBA00022729"/>
    </source>
</evidence>
<feature type="signal peptide" evidence="7">
    <location>
        <begin position="1"/>
        <end position="21"/>
    </location>
</feature>
<dbReference type="GO" id="GO:0042597">
    <property type="term" value="C:periplasmic space"/>
    <property type="evidence" value="ECO:0007669"/>
    <property type="project" value="InterPro"/>
</dbReference>
<comment type="subcellular location">
    <subcellularLocation>
        <location evidence="1">Cell envelope</location>
    </subcellularLocation>
</comment>
<feature type="chain" id="PRO_5037471172" description="CopC domain-containing protein" evidence="7">
    <location>
        <begin position="22"/>
        <end position="177"/>
    </location>
</feature>
<dbReference type="EMBL" id="BMJT01000010">
    <property type="protein sequence ID" value="GGG30973.1"/>
    <property type="molecule type" value="Genomic_DNA"/>
</dbReference>
<dbReference type="GO" id="GO:0006825">
    <property type="term" value="P:copper ion transport"/>
    <property type="evidence" value="ECO:0007669"/>
    <property type="project" value="InterPro"/>
</dbReference>
<dbReference type="PANTHER" id="PTHR34820">
    <property type="entry name" value="INNER MEMBRANE PROTEIN YEBZ"/>
    <property type="match status" value="1"/>
</dbReference>
<dbReference type="InterPro" id="IPR032694">
    <property type="entry name" value="CopC/D"/>
</dbReference>
<dbReference type="RefSeq" id="WP_188615596.1">
    <property type="nucleotide sequence ID" value="NZ_BMJT01000010.1"/>
</dbReference>
<keyword evidence="3 7" id="KW-0732">Signal</keyword>
<dbReference type="InterPro" id="IPR007348">
    <property type="entry name" value="CopC_dom"/>
</dbReference>
<keyword evidence="6" id="KW-1133">Transmembrane helix</keyword>
<dbReference type="AlphaFoldDB" id="A0A917G9P3"/>
<protein>
    <recommendedName>
        <fullName evidence="8">CopC domain-containing protein</fullName>
    </recommendedName>
</protein>
<keyword evidence="2" id="KW-0479">Metal-binding</keyword>
<dbReference type="SUPFAM" id="SSF81296">
    <property type="entry name" value="E set domains"/>
    <property type="match status" value="1"/>
</dbReference>
<feature type="region of interest" description="Disordered" evidence="5">
    <location>
        <begin position="118"/>
        <end position="145"/>
    </location>
</feature>
<dbReference type="GO" id="GO:0030313">
    <property type="term" value="C:cell envelope"/>
    <property type="evidence" value="ECO:0007669"/>
    <property type="project" value="UniProtKB-SubCell"/>
</dbReference>
<dbReference type="Proteomes" id="UP000616608">
    <property type="component" value="Unassembled WGS sequence"/>
</dbReference>
<dbReference type="GO" id="GO:0005886">
    <property type="term" value="C:plasma membrane"/>
    <property type="evidence" value="ECO:0007669"/>
    <property type="project" value="TreeGrafter"/>
</dbReference>
<proteinExistence type="predicted"/>
<reference evidence="9" key="1">
    <citation type="journal article" date="2014" name="Int. J. Syst. Evol. Microbiol.">
        <title>Complete genome sequence of Corynebacterium casei LMG S-19264T (=DSM 44701T), isolated from a smear-ripened cheese.</title>
        <authorList>
            <consortium name="US DOE Joint Genome Institute (JGI-PGF)"/>
            <person name="Walter F."/>
            <person name="Albersmeier A."/>
            <person name="Kalinowski J."/>
            <person name="Ruckert C."/>
        </authorList>
    </citation>
    <scope>NUCLEOTIDE SEQUENCE</scope>
    <source>
        <strain evidence="9">CGMCC 1.15760</strain>
    </source>
</reference>
<feature type="transmembrane region" description="Helical" evidence="6">
    <location>
        <begin position="153"/>
        <end position="172"/>
    </location>
</feature>
<keyword evidence="6" id="KW-0472">Membrane</keyword>
<dbReference type="PANTHER" id="PTHR34820:SF4">
    <property type="entry name" value="INNER MEMBRANE PROTEIN YEBZ"/>
    <property type="match status" value="1"/>
</dbReference>
<feature type="domain" description="CopC" evidence="8">
    <location>
        <begin position="22"/>
        <end position="113"/>
    </location>
</feature>
<keyword evidence="10" id="KW-1185">Reference proteome</keyword>
<evidence type="ECO:0000313" key="10">
    <source>
        <dbReference type="Proteomes" id="UP000616608"/>
    </source>
</evidence>
<gene>
    <name evidence="9" type="ORF">GCM10007425_27000</name>
</gene>
<name>A0A917G9P3_9BACI</name>
<keyword evidence="4" id="KW-0186">Copper</keyword>
<evidence type="ECO:0000313" key="9">
    <source>
        <dbReference type="EMBL" id="GGG30973.1"/>
    </source>
</evidence>
<keyword evidence="6" id="KW-0812">Transmembrane</keyword>
<evidence type="ECO:0000256" key="7">
    <source>
        <dbReference type="SAM" id="SignalP"/>
    </source>
</evidence>
<evidence type="ECO:0000259" key="8">
    <source>
        <dbReference type="Pfam" id="PF04234"/>
    </source>
</evidence>
<organism evidence="9 10">
    <name type="scientific">Lysinibacillus alkalisoli</name>
    <dbReference type="NCBI Taxonomy" id="1911548"/>
    <lineage>
        <taxon>Bacteria</taxon>
        <taxon>Bacillati</taxon>
        <taxon>Bacillota</taxon>
        <taxon>Bacilli</taxon>
        <taxon>Bacillales</taxon>
        <taxon>Bacillaceae</taxon>
        <taxon>Lysinibacillus</taxon>
    </lineage>
</organism>
<dbReference type="InterPro" id="IPR014756">
    <property type="entry name" value="Ig_E-set"/>
</dbReference>
<evidence type="ECO:0000256" key="6">
    <source>
        <dbReference type="SAM" id="Phobius"/>
    </source>
</evidence>
<dbReference type="InterPro" id="IPR014755">
    <property type="entry name" value="Cu-Rt/internalin_Ig-like"/>
</dbReference>
<dbReference type="GO" id="GO:0046688">
    <property type="term" value="P:response to copper ion"/>
    <property type="evidence" value="ECO:0007669"/>
    <property type="project" value="InterPro"/>
</dbReference>
<evidence type="ECO:0000256" key="4">
    <source>
        <dbReference type="ARBA" id="ARBA00023008"/>
    </source>
</evidence>
<feature type="compositionally biased region" description="Basic and acidic residues" evidence="5">
    <location>
        <begin position="134"/>
        <end position="145"/>
    </location>
</feature>